<evidence type="ECO:0000313" key="2">
    <source>
        <dbReference type="Proteomes" id="UP001595692"/>
    </source>
</evidence>
<dbReference type="Pfam" id="PF01042">
    <property type="entry name" value="Ribonuc_L-PSP"/>
    <property type="match status" value="1"/>
</dbReference>
<name>A0ABV8CRN6_9GAMM</name>
<accession>A0ABV8CRN6</accession>
<keyword evidence="1" id="KW-0378">Hydrolase</keyword>
<evidence type="ECO:0000313" key="1">
    <source>
        <dbReference type="EMBL" id="MFC3914582.1"/>
    </source>
</evidence>
<dbReference type="Gene3D" id="3.30.1330.40">
    <property type="entry name" value="RutC-like"/>
    <property type="match status" value="1"/>
</dbReference>
<dbReference type="InterPro" id="IPR035959">
    <property type="entry name" value="RutC-like_sf"/>
</dbReference>
<gene>
    <name evidence="1" type="ORF">ACFOSS_14090</name>
</gene>
<protein>
    <submittedName>
        <fullName evidence="1">RidA family protein</fullName>
        <ecNumber evidence="1">3.5.-.-</ecNumber>
    </submittedName>
</protein>
<proteinExistence type="predicted"/>
<dbReference type="RefSeq" id="WP_377153601.1">
    <property type="nucleotide sequence ID" value="NZ_JBHSAF010000014.1"/>
</dbReference>
<dbReference type="CDD" id="cd00448">
    <property type="entry name" value="YjgF_YER057c_UK114_family"/>
    <property type="match status" value="1"/>
</dbReference>
<organism evidence="1 2">
    <name type="scientific">Pseudaeromonas sharmana</name>
    <dbReference type="NCBI Taxonomy" id="328412"/>
    <lineage>
        <taxon>Bacteria</taxon>
        <taxon>Pseudomonadati</taxon>
        <taxon>Pseudomonadota</taxon>
        <taxon>Gammaproteobacteria</taxon>
        <taxon>Aeromonadales</taxon>
        <taxon>Aeromonadaceae</taxon>
        <taxon>Pseudaeromonas</taxon>
    </lineage>
</organism>
<keyword evidence="2" id="KW-1185">Reference proteome</keyword>
<dbReference type="Proteomes" id="UP001595692">
    <property type="component" value="Unassembled WGS sequence"/>
</dbReference>
<dbReference type="EC" id="3.5.-.-" evidence="1"/>
<reference evidence="2" key="1">
    <citation type="journal article" date="2019" name="Int. J. Syst. Evol. Microbiol.">
        <title>The Global Catalogue of Microorganisms (GCM) 10K type strain sequencing project: providing services to taxonomists for standard genome sequencing and annotation.</title>
        <authorList>
            <consortium name="The Broad Institute Genomics Platform"/>
            <consortium name="The Broad Institute Genome Sequencing Center for Infectious Disease"/>
            <person name="Wu L."/>
            <person name="Ma J."/>
        </authorList>
    </citation>
    <scope>NUCLEOTIDE SEQUENCE [LARGE SCALE GENOMIC DNA]</scope>
    <source>
        <strain evidence="2">CCUG 54939</strain>
    </source>
</reference>
<comment type="caution">
    <text evidence="1">The sequence shown here is derived from an EMBL/GenBank/DDBJ whole genome shotgun (WGS) entry which is preliminary data.</text>
</comment>
<dbReference type="SUPFAM" id="SSF55298">
    <property type="entry name" value="YjgF-like"/>
    <property type="match status" value="1"/>
</dbReference>
<dbReference type="GO" id="GO:0016787">
    <property type="term" value="F:hydrolase activity"/>
    <property type="evidence" value="ECO:0007669"/>
    <property type="project" value="UniProtKB-KW"/>
</dbReference>
<sequence length="116" mass="13027">MSNIRYLPTPYSYSSAVVAGEYAFIGLHRGFGDDFASQFHSAMAGLNETLARLELPLTAMVKVHVWLKAVQDLPTMETLFLDYFPAQRCPARMTATTEFFDRDCLLMIEGTAYCCP</sequence>
<dbReference type="EMBL" id="JBHSAF010000014">
    <property type="protein sequence ID" value="MFC3914582.1"/>
    <property type="molecule type" value="Genomic_DNA"/>
</dbReference>
<dbReference type="InterPro" id="IPR006175">
    <property type="entry name" value="YjgF/YER057c/UK114"/>
</dbReference>